<feature type="domain" description="Disease resistance R13L4/SHOC-2-like LRR" evidence="3">
    <location>
        <begin position="104"/>
        <end position="163"/>
    </location>
</feature>
<accession>A0ABD3LGX0</accession>
<dbReference type="Gene3D" id="3.80.10.10">
    <property type="entry name" value="Ribonuclease Inhibitor"/>
    <property type="match status" value="3"/>
</dbReference>
<dbReference type="SMART" id="SM00369">
    <property type="entry name" value="LRR_TYP"/>
    <property type="match status" value="4"/>
</dbReference>
<name>A0ABD3LGX0_EUCGL</name>
<dbReference type="SUPFAM" id="SSF52058">
    <property type="entry name" value="L domain-like"/>
    <property type="match status" value="2"/>
</dbReference>
<evidence type="ECO:0000259" key="3">
    <source>
        <dbReference type="Pfam" id="PF23598"/>
    </source>
</evidence>
<dbReference type="PANTHER" id="PTHR47186">
    <property type="entry name" value="LEUCINE-RICH REPEAT-CONTAINING PROTEIN 57"/>
    <property type="match status" value="1"/>
</dbReference>
<dbReference type="InterPro" id="IPR003591">
    <property type="entry name" value="Leu-rich_rpt_typical-subtyp"/>
</dbReference>
<proteinExistence type="predicted"/>
<dbReference type="Proteomes" id="UP001634007">
    <property type="component" value="Unassembled WGS sequence"/>
</dbReference>
<dbReference type="Pfam" id="PF23598">
    <property type="entry name" value="LRR_14"/>
    <property type="match status" value="2"/>
</dbReference>
<evidence type="ECO:0000256" key="2">
    <source>
        <dbReference type="ARBA" id="ARBA00022737"/>
    </source>
</evidence>
<evidence type="ECO:0000256" key="1">
    <source>
        <dbReference type="ARBA" id="ARBA00022614"/>
    </source>
</evidence>
<gene>
    <name evidence="4" type="ORF">ACJRO7_016348</name>
</gene>
<evidence type="ECO:0000313" key="4">
    <source>
        <dbReference type="EMBL" id="KAL3747540.1"/>
    </source>
</evidence>
<protein>
    <recommendedName>
        <fullName evidence="3">Disease resistance R13L4/SHOC-2-like LRR domain-containing protein</fullName>
    </recommendedName>
</protein>
<dbReference type="EMBL" id="JBJKBG010000003">
    <property type="protein sequence ID" value="KAL3747540.1"/>
    <property type="molecule type" value="Genomic_DNA"/>
</dbReference>
<evidence type="ECO:0000313" key="5">
    <source>
        <dbReference type="Proteomes" id="UP001634007"/>
    </source>
</evidence>
<dbReference type="AlphaFoldDB" id="A0ABD3LGX0"/>
<keyword evidence="1" id="KW-0433">Leucine-rich repeat</keyword>
<comment type="caution">
    <text evidence="4">The sequence shown here is derived from an EMBL/GenBank/DDBJ whole genome shotgun (WGS) entry which is preliminary data.</text>
</comment>
<keyword evidence="2" id="KW-0677">Repeat</keyword>
<feature type="domain" description="Disease resistance R13L4/SHOC-2-like LRR" evidence="3">
    <location>
        <begin position="216"/>
        <end position="300"/>
    </location>
</feature>
<dbReference type="PANTHER" id="PTHR47186:SF3">
    <property type="entry name" value="OS09G0267800 PROTEIN"/>
    <property type="match status" value="1"/>
</dbReference>
<reference evidence="4 5" key="1">
    <citation type="submission" date="2024-11" db="EMBL/GenBank/DDBJ databases">
        <title>Chromosome-level genome assembly of Eucalyptus globulus Labill. provides insights into its genome evolution.</title>
        <authorList>
            <person name="Li X."/>
        </authorList>
    </citation>
    <scope>NUCLEOTIDE SEQUENCE [LARGE SCALE GENOMIC DNA]</scope>
    <source>
        <strain evidence="4">CL2024</strain>
        <tissue evidence="4">Fresh tender leaves</tissue>
    </source>
</reference>
<sequence length="522" mass="59251">MVNDKLKLIYLASCNYLKRTPDFSKCMNLKNLVLKDCARLEEIDSFINQLGRLKYLEIKGKDHLPQRNILLNVPLLLDSIGGLKSLSMLKVEYHDGVRKLPHSIGELLGLKHLSLHSCRNLRELPDSIGKLRSLLHLDLKHTSVSALPDSIGRLESLLKLIISHTQIAELPHSIGNLKRLELMHLSYTKIRELPKGIWTLENLEELLVNVCNNFEGEIPSEIARLSQLRMLDLSWTKVSRLPMTINRLLNLGVLEIRSCTRLQSLPDLPTSLTDLHLASSSLQVVPDLSNLSNLYYLTISDCDYNHELSIIERGRILHPNLEWLGRLHNLRALDVVFSDSNMHPTDLRSLSQLKRLEITCADLRSLIGLPSSLVDLSLRDVKTPIEWSMFSNLRNLCELQLLGCQLREIELDNVLEQLKKLQRVVVHKSEALVRLSNVSSLKEHQDLWVVYCPLLIEIESKPSLTGDCSSTERPIPDTLKLEKLGQLTVEYCASLQKIPNACCTDVVGCPRLVGFDDFGRRL</sequence>
<organism evidence="4 5">
    <name type="scientific">Eucalyptus globulus</name>
    <name type="common">Tasmanian blue gum</name>
    <dbReference type="NCBI Taxonomy" id="34317"/>
    <lineage>
        <taxon>Eukaryota</taxon>
        <taxon>Viridiplantae</taxon>
        <taxon>Streptophyta</taxon>
        <taxon>Embryophyta</taxon>
        <taxon>Tracheophyta</taxon>
        <taxon>Spermatophyta</taxon>
        <taxon>Magnoliopsida</taxon>
        <taxon>eudicotyledons</taxon>
        <taxon>Gunneridae</taxon>
        <taxon>Pentapetalae</taxon>
        <taxon>rosids</taxon>
        <taxon>malvids</taxon>
        <taxon>Myrtales</taxon>
        <taxon>Myrtaceae</taxon>
        <taxon>Myrtoideae</taxon>
        <taxon>Eucalypteae</taxon>
        <taxon>Eucalyptus</taxon>
    </lineage>
</organism>
<dbReference type="InterPro" id="IPR055414">
    <property type="entry name" value="LRR_R13L4/SHOC2-like"/>
</dbReference>
<keyword evidence="5" id="KW-1185">Reference proteome</keyword>
<dbReference type="InterPro" id="IPR032675">
    <property type="entry name" value="LRR_dom_sf"/>
</dbReference>